<accession>A0ABR4KCH9</accession>
<evidence type="ECO:0000313" key="3">
    <source>
        <dbReference type="Proteomes" id="UP001610444"/>
    </source>
</evidence>
<comment type="caution">
    <text evidence="2">The sequence shown here is derived from an EMBL/GenBank/DDBJ whole genome shotgun (WGS) entry which is preliminary data.</text>
</comment>
<dbReference type="EMBL" id="JBFXLR010000024">
    <property type="protein sequence ID" value="KAL2848953.1"/>
    <property type="molecule type" value="Genomic_DNA"/>
</dbReference>
<organism evidence="2 3">
    <name type="scientific">Aspergillus pseudodeflectus</name>
    <dbReference type="NCBI Taxonomy" id="176178"/>
    <lineage>
        <taxon>Eukaryota</taxon>
        <taxon>Fungi</taxon>
        <taxon>Dikarya</taxon>
        <taxon>Ascomycota</taxon>
        <taxon>Pezizomycotina</taxon>
        <taxon>Eurotiomycetes</taxon>
        <taxon>Eurotiomycetidae</taxon>
        <taxon>Eurotiales</taxon>
        <taxon>Aspergillaceae</taxon>
        <taxon>Aspergillus</taxon>
        <taxon>Aspergillus subgen. Nidulantes</taxon>
    </lineage>
</organism>
<feature type="domain" description="Subtelomeric hrmA-associated cluster protein AFUB-079030/YDR124W-like helical bundle" evidence="1">
    <location>
        <begin position="129"/>
        <end position="247"/>
    </location>
</feature>
<evidence type="ECO:0000313" key="2">
    <source>
        <dbReference type="EMBL" id="KAL2848953.1"/>
    </source>
</evidence>
<keyword evidence="3" id="KW-1185">Reference proteome</keyword>
<dbReference type="RefSeq" id="XP_070898488.1">
    <property type="nucleotide sequence ID" value="XM_071045787.1"/>
</dbReference>
<reference evidence="2 3" key="1">
    <citation type="submission" date="2024-07" db="EMBL/GenBank/DDBJ databases">
        <title>Section-level genome sequencing and comparative genomics of Aspergillus sections Usti and Cavernicolus.</title>
        <authorList>
            <consortium name="Lawrence Berkeley National Laboratory"/>
            <person name="Nybo J.L."/>
            <person name="Vesth T.C."/>
            <person name="Theobald S."/>
            <person name="Frisvad J.C."/>
            <person name="Larsen T.O."/>
            <person name="Kjaerboelling I."/>
            <person name="Rothschild-Mancinelli K."/>
            <person name="Lyhne E.K."/>
            <person name="Kogle M.E."/>
            <person name="Barry K."/>
            <person name="Clum A."/>
            <person name="Na H."/>
            <person name="Ledsgaard L."/>
            <person name="Lin J."/>
            <person name="Lipzen A."/>
            <person name="Kuo A."/>
            <person name="Riley R."/>
            <person name="Mondo S."/>
            <person name="LaButti K."/>
            <person name="Haridas S."/>
            <person name="Pangalinan J."/>
            <person name="Salamov A.A."/>
            <person name="Simmons B.A."/>
            <person name="Magnuson J.K."/>
            <person name="Chen J."/>
            <person name="Drula E."/>
            <person name="Henrissat B."/>
            <person name="Wiebenga A."/>
            <person name="Lubbers R.J."/>
            <person name="Gomes A.C."/>
            <person name="Macurrencykelacurrency M.R."/>
            <person name="Stajich J."/>
            <person name="Grigoriev I.V."/>
            <person name="Mortensen U.H."/>
            <person name="De vries R.P."/>
            <person name="Baker S.E."/>
            <person name="Andersen M.R."/>
        </authorList>
    </citation>
    <scope>NUCLEOTIDE SEQUENCE [LARGE SCALE GENOMIC DNA]</scope>
    <source>
        <strain evidence="2 3">CBS 756.74</strain>
    </source>
</reference>
<protein>
    <recommendedName>
        <fullName evidence="1">Subtelomeric hrmA-associated cluster protein AFUB-079030/YDR124W-like helical bundle domain-containing protein</fullName>
    </recommendedName>
</protein>
<dbReference type="Proteomes" id="UP001610444">
    <property type="component" value="Unassembled WGS sequence"/>
</dbReference>
<gene>
    <name evidence="2" type="ORF">BJX68DRAFT_267306</name>
</gene>
<evidence type="ECO:0000259" key="1">
    <source>
        <dbReference type="Pfam" id="PF11001"/>
    </source>
</evidence>
<name>A0ABR4KCH9_9EURO</name>
<dbReference type="Pfam" id="PF11001">
    <property type="entry name" value="AFUB_07903_YDR124W_hel"/>
    <property type="match status" value="1"/>
</dbReference>
<sequence>MLQPAKINDTSFVNDIYRLAFLKMPFKVLRLVGISWSARPETKKKDYIDSMVEILRSMGIQDLHSKTAFLTDARHIDLFEQVLRLRELEARFEEGQIPADTPVRTILLFLRDLPRPRRARLPREFLEMIHDHARLREYYAERLNEITCCTRIQVIHCVMRAIDPDHQKSHRYAESSDAAKAPVWWDPQVAYRNLYLLHDNDITRLILHSLCDLYDYGVRVEHLEDAIKGQRFSQADSELLDQIILVRANEEWYSNPFEPRRVAVGPHSKTEPEWIRAGRLPPVPGPSCRSWF</sequence>
<proteinExistence type="predicted"/>
<dbReference type="InterPro" id="IPR047092">
    <property type="entry name" value="AFUB_07903/YDR124W-like_hel"/>
</dbReference>
<dbReference type="GeneID" id="98160951"/>